<comment type="caution">
    <text evidence="2">The sequence shown here is derived from an EMBL/GenBank/DDBJ whole genome shotgun (WGS) entry which is preliminary data.</text>
</comment>
<evidence type="ECO:0000313" key="2">
    <source>
        <dbReference type="EMBL" id="KAJ5318505.1"/>
    </source>
</evidence>
<name>A0A9W9U5N1_9EURO</name>
<accession>A0A9W9U5N1</accession>
<sequence>MKDISEEKPPAYNSEYITVFVSYIICFAGIEIIRMPKERLTNVEPETKSCVYIYTTCNICRGENVLEIVNLQYITRFGKLVILSKEFPEHMCRAPGRKHDRRLARLRQRDMATCTSTTSRT</sequence>
<dbReference type="EMBL" id="JAPZBO010000004">
    <property type="protein sequence ID" value="KAJ5318505.1"/>
    <property type="molecule type" value="Genomic_DNA"/>
</dbReference>
<protein>
    <submittedName>
        <fullName evidence="2">Uncharacterized protein</fullName>
    </submittedName>
</protein>
<reference evidence="2" key="1">
    <citation type="submission" date="2022-12" db="EMBL/GenBank/DDBJ databases">
        <authorList>
            <person name="Petersen C."/>
        </authorList>
    </citation>
    <scope>NUCLEOTIDE SEQUENCE</scope>
    <source>
        <strain evidence="2">IBT 21472</strain>
    </source>
</reference>
<keyword evidence="1" id="KW-0472">Membrane</keyword>
<reference evidence="2" key="2">
    <citation type="journal article" date="2023" name="IMA Fungus">
        <title>Comparative genomic study of the Penicillium genus elucidates a diverse pangenome and 15 lateral gene transfer events.</title>
        <authorList>
            <person name="Petersen C."/>
            <person name="Sorensen T."/>
            <person name="Nielsen M.R."/>
            <person name="Sondergaard T.E."/>
            <person name="Sorensen J.L."/>
            <person name="Fitzpatrick D.A."/>
            <person name="Frisvad J.C."/>
            <person name="Nielsen K.L."/>
        </authorList>
    </citation>
    <scope>NUCLEOTIDE SEQUENCE</scope>
    <source>
        <strain evidence="2">IBT 21472</strain>
    </source>
</reference>
<keyword evidence="1" id="KW-1133">Transmembrane helix</keyword>
<keyword evidence="3" id="KW-1185">Reference proteome</keyword>
<organism evidence="2 3">
    <name type="scientific">Penicillium atrosanguineum</name>
    <dbReference type="NCBI Taxonomy" id="1132637"/>
    <lineage>
        <taxon>Eukaryota</taxon>
        <taxon>Fungi</taxon>
        <taxon>Dikarya</taxon>
        <taxon>Ascomycota</taxon>
        <taxon>Pezizomycotina</taxon>
        <taxon>Eurotiomycetes</taxon>
        <taxon>Eurotiomycetidae</taxon>
        <taxon>Eurotiales</taxon>
        <taxon>Aspergillaceae</taxon>
        <taxon>Penicillium</taxon>
    </lineage>
</organism>
<dbReference type="Proteomes" id="UP001147746">
    <property type="component" value="Unassembled WGS sequence"/>
</dbReference>
<evidence type="ECO:0000313" key="3">
    <source>
        <dbReference type="Proteomes" id="UP001147746"/>
    </source>
</evidence>
<feature type="transmembrane region" description="Helical" evidence="1">
    <location>
        <begin position="16"/>
        <end position="33"/>
    </location>
</feature>
<dbReference type="AlphaFoldDB" id="A0A9W9U5N1"/>
<proteinExistence type="predicted"/>
<evidence type="ECO:0000256" key="1">
    <source>
        <dbReference type="SAM" id="Phobius"/>
    </source>
</evidence>
<keyword evidence="1" id="KW-0812">Transmembrane</keyword>
<gene>
    <name evidence="2" type="ORF">N7476_004925</name>
</gene>